<dbReference type="InterPro" id="IPR048757">
    <property type="entry name" value="PylD_N"/>
</dbReference>
<dbReference type="SUPFAM" id="SSF51735">
    <property type="entry name" value="NAD(P)-binding Rossmann-fold domains"/>
    <property type="match status" value="1"/>
</dbReference>
<organism evidence="3 4">
    <name type="scientific">Syntrophaceticus schinkii</name>
    <dbReference type="NCBI Taxonomy" id="499207"/>
    <lineage>
        <taxon>Bacteria</taxon>
        <taxon>Bacillati</taxon>
        <taxon>Bacillota</taxon>
        <taxon>Clostridia</taxon>
        <taxon>Thermoanaerobacterales</taxon>
        <taxon>Thermoanaerobacterales Family III. Incertae Sedis</taxon>
        <taxon>Syntrophaceticus</taxon>
    </lineage>
</organism>
<dbReference type="OrthoDB" id="5418995at2"/>
<dbReference type="Pfam" id="PF21455">
    <property type="entry name" value="PylD_N"/>
    <property type="match status" value="1"/>
</dbReference>
<sequence>MTRLLKEDVEEIHRELDLYDSELIEKTGLSLRQMACMAAGIPEKTVIERALTCKAAVIPITVGEGIIPSFTTAVQSIIQHLGFQAVVTDETDVAGIAEAISHGANLLFMADDLKFIALNVQTGVAVDNGEATGRGFTAALDGIAQGLEEKSVLVLGAGPVGLSAIAFLKKLGAKTAVFDIDDTKVKRLKDAGIKIESDLDKALASYRYIIDATPQGGFIELDDVHPDTKIACPGMPLGLTPTAYPSLQDGLIHDPLQIGVATMLAMALLQLSR</sequence>
<keyword evidence="4" id="KW-1185">Reference proteome</keyword>
<evidence type="ECO:0000259" key="2">
    <source>
        <dbReference type="Pfam" id="PF21455"/>
    </source>
</evidence>
<evidence type="ECO:0000313" key="4">
    <source>
        <dbReference type="Proteomes" id="UP000046155"/>
    </source>
</evidence>
<gene>
    <name evidence="3" type="ORF">SSCH_980006</name>
</gene>
<feature type="domain" description="Alanine dehydrogenase/pyridine nucleotide transhydrogenase NAD(H)-binding" evidence="1">
    <location>
        <begin position="140"/>
        <end position="196"/>
    </location>
</feature>
<evidence type="ECO:0000259" key="1">
    <source>
        <dbReference type="Pfam" id="PF01262"/>
    </source>
</evidence>
<name>A0A0B7MR06_9FIRM</name>
<dbReference type="Proteomes" id="UP000046155">
    <property type="component" value="Unassembled WGS sequence"/>
</dbReference>
<dbReference type="Gene3D" id="3.40.50.720">
    <property type="entry name" value="NAD(P)-binding Rossmann-like Domain"/>
    <property type="match status" value="1"/>
</dbReference>
<dbReference type="EMBL" id="CDRZ01000300">
    <property type="protein sequence ID" value="CEO90593.1"/>
    <property type="molecule type" value="Genomic_DNA"/>
</dbReference>
<dbReference type="AlphaFoldDB" id="A0A0B7MR06"/>
<dbReference type="Gene3D" id="3.40.50.12150">
    <property type="match status" value="1"/>
</dbReference>
<feature type="domain" description="Pyrrolysine biosynthesis protein PylD N-terminal" evidence="2">
    <location>
        <begin position="9"/>
        <end position="125"/>
    </location>
</feature>
<dbReference type="Pfam" id="PF01262">
    <property type="entry name" value="AlaDh_PNT_C"/>
    <property type="match status" value="1"/>
</dbReference>
<accession>A0A0B7MR06</accession>
<dbReference type="InterPro" id="IPR023914">
    <property type="entry name" value="Pyrrolys_PylD"/>
</dbReference>
<dbReference type="InterPro" id="IPR007698">
    <property type="entry name" value="AlaDH/PNT_NAD(H)-bd"/>
</dbReference>
<proteinExistence type="predicted"/>
<dbReference type="InterPro" id="IPR036291">
    <property type="entry name" value="NAD(P)-bd_dom_sf"/>
</dbReference>
<evidence type="ECO:0000313" key="3">
    <source>
        <dbReference type="EMBL" id="CEO90593.1"/>
    </source>
</evidence>
<reference evidence="4" key="1">
    <citation type="submission" date="2015-01" db="EMBL/GenBank/DDBJ databases">
        <authorList>
            <person name="Manzoor Shahid"/>
            <person name="Zubair Saima"/>
        </authorList>
    </citation>
    <scope>NUCLEOTIDE SEQUENCE [LARGE SCALE GENOMIC DNA]</scope>
    <source>
        <strain evidence="4">Sp3</strain>
    </source>
</reference>
<dbReference type="RefSeq" id="WP_044666329.1">
    <property type="nucleotide sequence ID" value="NZ_CDRZ01000300.1"/>
</dbReference>
<dbReference type="NCBIfam" id="TIGR03911">
    <property type="entry name" value="pyrrolys_PylD"/>
    <property type="match status" value="1"/>
</dbReference>
<protein>
    <submittedName>
        <fullName evidence="3">Alcohol dehydrogenase zinc-binding domain protein</fullName>
    </submittedName>
</protein>